<dbReference type="STRING" id="199441.BkAM31D_24165"/>
<dbReference type="KEGG" id="bkw:BkAM31D_24165"/>
<accession>A0A1X9MLG7</accession>
<keyword evidence="3" id="KW-1185">Reference proteome</keyword>
<keyword evidence="1" id="KW-0812">Transmembrane</keyword>
<name>A0A1X9MLG7_9BACI</name>
<keyword evidence="1" id="KW-1133">Transmembrane helix</keyword>
<keyword evidence="1" id="KW-0472">Membrane</keyword>
<dbReference type="EMBL" id="CP020814">
    <property type="protein sequence ID" value="ARK32701.1"/>
    <property type="molecule type" value="Genomic_DNA"/>
</dbReference>
<reference evidence="2 3" key="1">
    <citation type="submission" date="2017-04" db="EMBL/GenBank/DDBJ databases">
        <title>Bacillus krulwichiae AM31D Genome sequencing and assembly.</title>
        <authorList>
            <person name="Krulwich T.A."/>
            <person name="Anastor L."/>
            <person name="Ehrlich R."/>
            <person name="Ehrlich G.D."/>
            <person name="Janto B."/>
        </authorList>
    </citation>
    <scope>NUCLEOTIDE SEQUENCE [LARGE SCALE GENOMIC DNA]</scope>
    <source>
        <strain evidence="2 3">AM31D</strain>
    </source>
</reference>
<dbReference type="NCBIfam" id="NF041644">
    <property type="entry name" value="CBO0543_fam"/>
    <property type="match status" value="1"/>
</dbReference>
<feature type="transmembrane region" description="Helical" evidence="1">
    <location>
        <begin position="64"/>
        <end position="83"/>
    </location>
</feature>
<dbReference type="AlphaFoldDB" id="A0A1X9MLG7"/>
<feature type="transmembrane region" description="Helical" evidence="1">
    <location>
        <begin position="40"/>
        <end position="58"/>
    </location>
</feature>
<proteinExistence type="predicted"/>
<sequence length="193" mass="22603">MKILNANFDKHLIETLSSGYSKSERIGGFVVNKTKVEKSALRVLLLFSIILLPFLLRRPPIKDWLLAFLLNAYSNVLIDKVIIHSGMLDYPIRVLPKKFNTNILFDHIIYPTFSVIVNQVTRYDKPLISALKIILMVLPINFIEFLAERKTDFIKWKKGWKWYHSFVSMCLKSMLNRYLVGVIRMIDRKKNSN</sequence>
<dbReference type="InterPro" id="IPR048147">
    <property type="entry name" value="CBO0543-like"/>
</dbReference>
<gene>
    <name evidence="2" type="ORF">BkAM31D_24165</name>
</gene>
<protein>
    <submittedName>
        <fullName evidence="2">Uncharacterized protein</fullName>
    </submittedName>
</protein>
<dbReference type="Proteomes" id="UP000193006">
    <property type="component" value="Chromosome"/>
</dbReference>
<evidence type="ECO:0000313" key="2">
    <source>
        <dbReference type="EMBL" id="ARK32701.1"/>
    </source>
</evidence>
<feature type="transmembrane region" description="Helical" evidence="1">
    <location>
        <begin position="127"/>
        <end position="147"/>
    </location>
</feature>
<evidence type="ECO:0000313" key="3">
    <source>
        <dbReference type="Proteomes" id="UP000193006"/>
    </source>
</evidence>
<evidence type="ECO:0000256" key="1">
    <source>
        <dbReference type="SAM" id="Phobius"/>
    </source>
</evidence>
<organism evidence="2 3">
    <name type="scientific">Halalkalibacter krulwichiae</name>
    <dbReference type="NCBI Taxonomy" id="199441"/>
    <lineage>
        <taxon>Bacteria</taxon>
        <taxon>Bacillati</taxon>
        <taxon>Bacillota</taxon>
        <taxon>Bacilli</taxon>
        <taxon>Bacillales</taxon>
        <taxon>Bacillaceae</taxon>
        <taxon>Halalkalibacter</taxon>
    </lineage>
</organism>